<evidence type="ECO:0000313" key="3">
    <source>
        <dbReference type="EMBL" id="KAK9720740.1"/>
    </source>
</evidence>
<comment type="caution">
    <text evidence="3">The sequence shown here is derived from an EMBL/GenBank/DDBJ whole genome shotgun (WGS) entry which is preliminary data.</text>
</comment>
<evidence type="ECO:0000256" key="2">
    <source>
        <dbReference type="SAM" id="MobiDB-lite"/>
    </source>
</evidence>
<protein>
    <submittedName>
        <fullName evidence="3">Uncharacterized protein</fullName>
    </submittedName>
</protein>
<sequence length="172" mass="20996">MLEEVKELKLEVRQINEEIKNIKEEITKTREKWEEEKEILNKKIRSSEERLEKMNRRQIRLKNDGTNKTILKEEVENLIDTHLGIKVKAKNVYKIGENRCVAEMEDWDEKCRVLKEKNKLKGKNVYIDSDLTPEERRIQKKIREKAREERERRKKNSEKNQREGKRRKRKRG</sequence>
<accession>A0AAW1KLU8</accession>
<gene>
    <name evidence="3" type="ORF">QE152_g21902</name>
</gene>
<reference evidence="3 4" key="1">
    <citation type="journal article" date="2024" name="BMC Genomics">
        <title>De novo assembly and annotation of Popillia japonica's genome with initial clues to its potential as an invasive pest.</title>
        <authorList>
            <person name="Cucini C."/>
            <person name="Boschi S."/>
            <person name="Funari R."/>
            <person name="Cardaioli E."/>
            <person name="Iannotti N."/>
            <person name="Marturano G."/>
            <person name="Paoli F."/>
            <person name="Bruttini M."/>
            <person name="Carapelli A."/>
            <person name="Frati F."/>
            <person name="Nardi F."/>
        </authorList>
    </citation>
    <scope>NUCLEOTIDE SEQUENCE [LARGE SCALE GENOMIC DNA]</scope>
    <source>
        <strain evidence="3">DMR45628</strain>
    </source>
</reference>
<evidence type="ECO:0000256" key="1">
    <source>
        <dbReference type="SAM" id="Coils"/>
    </source>
</evidence>
<dbReference type="AlphaFoldDB" id="A0AAW1KLU8"/>
<feature type="region of interest" description="Disordered" evidence="2">
    <location>
        <begin position="129"/>
        <end position="172"/>
    </location>
</feature>
<keyword evidence="4" id="KW-1185">Reference proteome</keyword>
<proteinExistence type="predicted"/>
<dbReference type="EMBL" id="JASPKY010000207">
    <property type="protein sequence ID" value="KAK9720740.1"/>
    <property type="molecule type" value="Genomic_DNA"/>
</dbReference>
<feature type="coiled-coil region" evidence="1">
    <location>
        <begin position="5"/>
        <end position="64"/>
    </location>
</feature>
<organism evidence="3 4">
    <name type="scientific">Popillia japonica</name>
    <name type="common">Japanese beetle</name>
    <dbReference type="NCBI Taxonomy" id="7064"/>
    <lineage>
        <taxon>Eukaryota</taxon>
        <taxon>Metazoa</taxon>
        <taxon>Ecdysozoa</taxon>
        <taxon>Arthropoda</taxon>
        <taxon>Hexapoda</taxon>
        <taxon>Insecta</taxon>
        <taxon>Pterygota</taxon>
        <taxon>Neoptera</taxon>
        <taxon>Endopterygota</taxon>
        <taxon>Coleoptera</taxon>
        <taxon>Polyphaga</taxon>
        <taxon>Scarabaeiformia</taxon>
        <taxon>Scarabaeidae</taxon>
        <taxon>Rutelinae</taxon>
        <taxon>Popillia</taxon>
    </lineage>
</organism>
<name>A0AAW1KLU8_POPJA</name>
<keyword evidence="1" id="KW-0175">Coiled coil</keyword>
<evidence type="ECO:0000313" key="4">
    <source>
        <dbReference type="Proteomes" id="UP001458880"/>
    </source>
</evidence>
<feature type="compositionally biased region" description="Basic and acidic residues" evidence="2">
    <location>
        <begin position="145"/>
        <end position="163"/>
    </location>
</feature>
<dbReference type="Proteomes" id="UP001458880">
    <property type="component" value="Unassembled WGS sequence"/>
</dbReference>